<accession>A0A8B7A6U8</accession>
<dbReference type="RefSeq" id="XP_007943127.1">
    <property type="nucleotide sequence ID" value="XM_007944936.1"/>
</dbReference>
<dbReference type="InterPro" id="IPR046360">
    <property type="entry name" value="T-box_DNA-bd"/>
</dbReference>
<reference evidence="12" key="1">
    <citation type="submission" date="2025-08" db="UniProtKB">
        <authorList>
            <consortium name="RefSeq"/>
        </authorList>
    </citation>
    <scope>IDENTIFICATION</scope>
</reference>
<evidence type="ECO:0000313" key="11">
    <source>
        <dbReference type="Proteomes" id="UP000694850"/>
    </source>
</evidence>
<keyword evidence="7" id="KW-0539">Nucleus</keyword>
<feature type="domain" description="Nudix hydrolase" evidence="10">
    <location>
        <begin position="25"/>
        <end position="157"/>
    </location>
</feature>
<dbReference type="GO" id="GO:0010945">
    <property type="term" value="F:coenzyme A diphosphatase activity"/>
    <property type="evidence" value="ECO:0007669"/>
    <property type="project" value="InterPro"/>
</dbReference>
<dbReference type="Pfam" id="PF00293">
    <property type="entry name" value="NUDIX"/>
    <property type="match status" value="1"/>
</dbReference>
<dbReference type="GO" id="GO:0003677">
    <property type="term" value="F:DNA binding"/>
    <property type="evidence" value="ECO:0007669"/>
    <property type="project" value="UniProtKB-UniRule"/>
</dbReference>
<evidence type="ECO:0000256" key="2">
    <source>
        <dbReference type="ARBA" id="ARBA00001946"/>
    </source>
</evidence>
<dbReference type="GeneID" id="103200425"/>
<dbReference type="AlphaFoldDB" id="A0A8B7A6U8"/>
<dbReference type="GO" id="GO:0005634">
    <property type="term" value="C:nucleus"/>
    <property type="evidence" value="ECO:0007669"/>
    <property type="project" value="UniProtKB-SubCell"/>
</dbReference>
<dbReference type="SUPFAM" id="SSF55811">
    <property type="entry name" value="Nudix"/>
    <property type="match status" value="1"/>
</dbReference>
<evidence type="ECO:0000256" key="1">
    <source>
        <dbReference type="ARBA" id="ARBA00001936"/>
    </source>
</evidence>
<evidence type="ECO:0000256" key="3">
    <source>
        <dbReference type="ARBA" id="ARBA00022723"/>
    </source>
</evidence>
<keyword evidence="11" id="KW-1185">Reference proteome</keyword>
<evidence type="ECO:0000256" key="5">
    <source>
        <dbReference type="ARBA" id="ARBA00022842"/>
    </source>
</evidence>
<organism evidence="11 12">
    <name type="scientific">Orycteropus afer afer</name>
    <dbReference type="NCBI Taxonomy" id="1230840"/>
    <lineage>
        <taxon>Eukaryota</taxon>
        <taxon>Metazoa</taxon>
        <taxon>Chordata</taxon>
        <taxon>Craniata</taxon>
        <taxon>Vertebrata</taxon>
        <taxon>Euteleostomi</taxon>
        <taxon>Mammalia</taxon>
        <taxon>Eutheria</taxon>
        <taxon>Afrotheria</taxon>
        <taxon>Tubulidentata</taxon>
        <taxon>Orycteropodidae</taxon>
        <taxon>Orycteropus</taxon>
    </lineage>
</organism>
<comment type="cofactor">
    <cofactor evidence="2">
        <name>Mg(2+)</name>
        <dbReference type="ChEBI" id="CHEBI:18420"/>
    </cofactor>
</comment>
<evidence type="ECO:0000259" key="10">
    <source>
        <dbReference type="PROSITE" id="PS51462"/>
    </source>
</evidence>
<evidence type="ECO:0000256" key="6">
    <source>
        <dbReference type="ARBA" id="ARBA00023211"/>
    </source>
</evidence>
<gene>
    <name evidence="12" type="primary">LOC103200425</name>
</gene>
<feature type="compositionally biased region" description="Polar residues" evidence="8">
    <location>
        <begin position="143"/>
        <end position="152"/>
    </location>
</feature>
<dbReference type="Gene3D" id="3.90.79.10">
    <property type="entry name" value="Nucleoside Triphosphate Pyrophosphohydrolase"/>
    <property type="match status" value="1"/>
</dbReference>
<feature type="domain" description="T-box" evidence="9">
    <location>
        <begin position="108"/>
        <end position="126"/>
    </location>
</feature>
<dbReference type="PROSITE" id="PS50252">
    <property type="entry name" value="TBOX_3"/>
    <property type="match status" value="1"/>
</dbReference>
<evidence type="ECO:0000256" key="7">
    <source>
        <dbReference type="PROSITE-ProRule" id="PRU00201"/>
    </source>
</evidence>
<evidence type="ECO:0000313" key="12">
    <source>
        <dbReference type="RefSeq" id="XP_007943127.1"/>
    </source>
</evidence>
<dbReference type="InterPro" id="IPR015797">
    <property type="entry name" value="NUDIX_hydrolase-like_dom_sf"/>
</dbReference>
<dbReference type="PROSITE" id="PS51462">
    <property type="entry name" value="NUDIX"/>
    <property type="match status" value="1"/>
</dbReference>
<dbReference type="GO" id="GO:0045893">
    <property type="term" value="P:positive regulation of DNA-templated transcription"/>
    <property type="evidence" value="ECO:0007669"/>
    <property type="project" value="InterPro"/>
</dbReference>
<evidence type="ECO:0000256" key="4">
    <source>
        <dbReference type="ARBA" id="ARBA00022801"/>
    </source>
</evidence>
<dbReference type="CDD" id="cd03426">
    <property type="entry name" value="NUDIX_CoAse_Nudt7"/>
    <property type="match status" value="1"/>
</dbReference>
<protein>
    <submittedName>
        <fullName evidence="12">Nucleoside diphosphate-linked moiety X motif 8-like</fullName>
    </submittedName>
</protein>
<dbReference type="InterPro" id="IPR045121">
    <property type="entry name" value="CoAse"/>
</dbReference>
<comment type="subcellular location">
    <subcellularLocation>
        <location evidence="7">Nucleus</location>
    </subcellularLocation>
</comment>
<dbReference type="OrthoDB" id="10262892at2759"/>
<dbReference type="GO" id="GO:0003700">
    <property type="term" value="F:DNA-binding transcription factor activity"/>
    <property type="evidence" value="ECO:0007669"/>
    <property type="project" value="InterPro"/>
</dbReference>
<feature type="region of interest" description="Disordered" evidence="8">
    <location>
        <begin position="142"/>
        <end position="179"/>
    </location>
</feature>
<dbReference type="Proteomes" id="UP000694850">
    <property type="component" value="Unplaced"/>
</dbReference>
<keyword evidence="7" id="KW-0238">DNA-binding</keyword>
<keyword evidence="4" id="KW-0378">Hydrolase</keyword>
<keyword evidence="3" id="KW-0479">Metal-binding</keyword>
<keyword evidence="5" id="KW-0460">Magnesium</keyword>
<name>A0A8B7A6U8_ORYAF</name>
<keyword evidence="6" id="KW-0464">Manganese</keyword>
<dbReference type="PANTHER" id="PTHR12992">
    <property type="entry name" value="NUDIX HYDROLASE"/>
    <property type="match status" value="1"/>
</dbReference>
<comment type="cofactor">
    <cofactor evidence="1">
        <name>Mn(2+)</name>
        <dbReference type="ChEBI" id="CHEBI:29035"/>
    </cofactor>
</comment>
<dbReference type="GO" id="GO:0046872">
    <property type="term" value="F:metal ion binding"/>
    <property type="evidence" value="ECO:0007669"/>
    <property type="project" value="UniProtKB-KW"/>
</dbReference>
<dbReference type="InterPro" id="IPR000086">
    <property type="entry name" value="NUDIX_hydrolase_dom"/>
</dbReference>
<evidence type="ECO:0000259" key="9">
    <source>
        <dbReference type="PROSITE" id="PS50252"/>
    </source>
</evidence>
<proteinExistence type="predicted"/>
<dbReference type="PANTHER" id="PTHR12992:SF11">
    <property type="entry name" value="MITOCHONDRIAL COENZYME A DIPHOSPHATASE NUDT8"/>
    <property type="match status" value="1"/>
</dbReference>
<sequence length="179" mass="19302">MVPDCLSAEGERRCRQLLARATARYRARPAGAAVLVALCLVRGAPALLYTLRSSRLAGRHKGDVSFPGGKCDPDDQDVVHTALRETLEELGLAVPEHHVWGILHPVFDQITQLKIASNPFAKGFRDSDPDSWLVSPRPLLSVPAQSRSSLSSCPLKGPTEQEKGPARRHLNASLGSSPG</sequence>
<evidence type="ECO:0000256" key="8">
    <source>
        <dbReference type="SAM" id="MobiDB-lite"/>
    </source>
</evidence>
<comment type="caution">
    <text evidence="7">Lacks conserved residue(s) required for the propagation of feature annotation.</text>
</comment>